<evidence type="ECO:0000256" key="2">
    <source>
        <dbReference type="ARBA" id="ARBA00022448"/>
    </source>
</evidence>
<comment type="similarity">
    <text evidence="1">Belongs to the bacterial solute-binding protein 3 family.</text>
</comment>
<evidence type="ECO:0000313" key="7">
    <source>
        <dbReference type="Proteomes" id="UP000294820"/>
    </source>
</evidence>
<evidence type="ECO:0000259" key="5">
    <source>
        <dbReference type="SMART" id="SM00062"/>
    </source>
</evidence>
<proteinExistence type="inferred from homology"/>
<sequence>MLKNTLGFTAAVVLTLSSLFSTAQAETAAASTSTNANGETLKKIKARGELICGVHPSRHGFSAIDSKGQWSGLDIDYCRALAAAIFGDAGKVRFAALSTAQRFPAIQSGEVDVLSRNVTAALSRETSLGLRFAPPTFYTGTGFMVRANAGVKKLEDMNGATVCITPGSSTEQNVAQLFAAHHLRYTPVVIENNKEFVAAYLSGRCDVLARDKVALPGVRMFDAEKPTDHIILPGIYSKEPLAMAVRKGDDQWYDIVKWVVYATFNAEELDISQKNVDSKLTSSDAEVQALLGVNGDYGQSLGLDNKWAYNIVKQVGNYGDIYNRHFGPETPTPLERDLNNLWTNGGLLYSLPMR</sequence>
<keyword evidence="3 4" id="KW-0732">Signal</keyword>
<reference evidence="6 7" key="1">
    <citation type="submission" date="2016-09" db="EMBL/GenBank/DDBJ databases">
        <authorList>
            <person name="Reverchon S."/>
            <person name="Nasser W."/>
            <person name="Leonard S."/>
            <person name="Brochier C."/>
            <person name="Duprey A."/>
        </authorList>
    </citation>
    <scope>NUCLEOTIDE SEQUENCE [LARGE SCALE GENOMIC DNA]</scope>
    <source>
        <strain evidence="6 7">174/2</strain>
    </source>
</reference>
<dbReference type="Proteomes" id="UP000294820">
    <property type="component" value="Chromosome 1"/>
</dbReference>
<name>A0A375AGI3_9GAMM</name>
<keyword evidence="7" id="KW-1185">Reference proteome</keyword>
<dbReference type="RefSeq" id="WP_035344866.1">
    <property type="nucleotide sequence ID" value="NZ_LT615367.1"/>
</dbReference>
<evidence type="ECO:0000256" key="3">
    <source>
        <dbReference type="ARBA" id="ARBA00022729"/>
    </source>
</evidence>
<dbReference type="SMART" id="SM00062">
    <property type="entry name" value="PBPb"/>
    <property type="match status" value="1"/>
</dbReference>
<dbReference type="InterPro" id="IPR001638">
    <property type="entry name" value="Solute-binding_3/MltF_N"/>
</dbReference>
<evidence type="ECO:0000313" key="6">
    <source>
        <dbReference type="EMBL" id="SLM64981.1"/>
    </source>
</evidence>
<dbReference type="PANTHER" id="PTHR30085:SF7">
    <property type="entry name" value="AMINO-ACID ABC TRANSPORTER-BINDING PROTEIN YHDW-RELATED"/>
    <property type="match status" value="1"/>
</dbReference>
<feature type="signal peptide" evidence="4">
    <location>
        <begin position="1"/>
        <end position="25"/>
    </location>
</feature>
<dbReference type="Pfam" id="PF00497">
    <property type="entry name" value="SBP_bac_3"/>
    <property type="match status" value="1"/>
</dbReference>
<dbReference type="InterPro" id="IPR051455">
    <property type="entry name" value="Bact_solute-bind_prot3"/>
</dbReference>
<evidence type="ECO:0000256" key="1">
    <source>
        <dbReference type="ARBA" id="ARBA00010333"/>
    </source>
</evidence>
<dbReference type="PANTHER" id="PTHR30085">
    <property type="entry name" value="AMINO ACID ABC TRANSPORTER PERMEASE"/>
    <property type="match status" value="1"/>
</dbReference>
<dbReference type="AlphaFoldDB" id="A0A375AGI3"/>
<organism evidence="6 7">
    <name type="scientific">Dickeya aquatica</name>
    <dbReference type="NCBI Taxonomy" id="1401087"/>
    <lineage>
        <taxon>Bacteria</taxon>
        <taxon>Pseudomonadati</taxon>
        <taxon>Pseudomonadota</taxon>
        <taxon>Gammaproteobacteria</taxon>
        <taxon>Enterobacterales</taxon>
        <taxon>Pectobacteriaceae</taxon>
        <taxon>Dickeya</taxon>
    </lineage>
</organism>
<gene>
    <name evidence="6" type="primary">aapJ</name>
    <name evidence="6" type="ORF">DAQ1742_04218</name>
</gene>
<dbReference type="KEGG" id="daq:DAQ1742_04218"/>
<feature type="domain" description="Solute-binding protein family 3/N-terminal" evidence="5">
    <location>
        <begin position="49"/>
        <end position="279"/>
    </location>
</feature>
<dbReference type="EMBL" id="LT615367">
    <property type="protein sequence ID" value="SLM64981.1"/>
    <property type="molecule type" value="Genomic_DNA"/>
</dbReference>
<protein>
    <submittedName>
        <fullName evidence="6">Amino-acid transporter subunit periplasmic-binding component of ABC superfamily</fullName>
    </submittedName>
</protein>
<dbReference type="SUPFAM" id="SSF53850">
    <property type="entry name" value="Periplasmic binding protein-like II"/>
    <property type="match status" value="1"/>
</dbReference>
<dbReference type="Gene3D" id="3.40.190.10">
    <property type="entry name" value="Periplasmic binding protein-like II"/>
    <property type="match status" value="2"/>
</dbReference>
<feature type="chain" id="PRO_5016657003" evidence="4">
    <location>
        <begin position="26"/>
        <end position="354"/>
    </location>
</feature>
<accession>A0A375AGI3</accession>
<dbReference type="CDD" id="cd13692">
    <property type="entry name" value="PBP2_BztA"/>
    <property type="match status" value="1"/>
</dbReference>
<dbReference type="GO" id="GO:0006865">
    <property type="term" value="P:amino acid transport"/>
    <property type="evidence" value="ECO:0007669"/>
    <property type="project" value="TreeGrafter"/>
</dbReference>
<keyword evidence="2" id="KW-0813">Transport</keyword>
<evidence type="ECO:0000256" key="4">
    <source>
        <dbReference type="SAM" id="SignalP"/>
    </source>
</evidence>